<reference evidence="2" key="1">
    <citation type="submission" date="2016-10" db="EMBL/GenBank/DDBJ databases">
        <title>Sequence of Gallionella enrichment culture.</title>
        <authorList>
            <person name="Poehlein A."/>
            <person name="Muehling M."/>
            <person name="Daniel R."/>
        </authorList>
    </citation>
    <scope>NUCLEOTIDE SEQUENCE</scope>
</reference>
<dbReference type="SUPFAM" id="SSF50630">
    <property type="entry name" value="Acid proteases"/>
    <property type="match status" value="1"/>
</dbReference>
<proteinExistence type="predicted"/>
<protein>
    <submittedName>
        <fullName evidence="2">PDZ domain (Also known as DHR or GLGF)</fullName>
    </submittedName>
</protein>
<gene>
    <name evidence="2" type="ORF">GALL_138000</name>
</gene>
<dbReference type="Pfam" id="PF13650">
    <property type="entry name" value="Asp_protease_2"/>
    <property type="match status" value="1"/>
</dbReference>
<dbReference type="Pfam" id="PF17820">
    <property type="entry name" value="PDZ_6"/>
    <property type="match status" value="1"/>
</dbReference>
<dbReference type="InterPro" id="IPR036034">
    <property type="entry name" value="PDZ_sf"/>
</dbReference>
<sequence>MTRHPRVVRRRAPENAVGGRLSLRHTIRVFLALMCLALAPTAARAWWFFHRDTPHPQRTIVNSPLIVVPGEVVGQYLVVTAKWDRRGPYHFLIDTGASTNLVSPLFAGRYGVPMHDRETGDDLTVPVRSSDGATSNLPAVMLRNVEFGDARFENTPALIYDCSAISLHLGVPIDGILGFPFFRNVLLTLDYPEHRMILAPTGSASALQPGSTIHFNNSQHVPIIPLGLGNKTFFALVDSGSDSTLRLNPLGMDFVYDQAPRPGPFVATVSGDVQQTVARLDQTILLGAYRLDHPVAEITSELPAIGGAVLKNFVVTFDQKRNQVTFYRNSTLPITFPSLRSAGFSVAKAGAYWRIIGVIADSPAARAGVEEGDLITRINQEPVDKWGVQRYADLVQKSKRITFAFLVGRREYEIPLPVMDLVP</sequence>
<dbReference type="SMART" id="SM00228">
    <property type="entry name" value="PDZ"/>
    <property type="match status" value="1"/>
</dbReference>
<evidence type="ECO:0000313" key="2">
    <source>
        <dbReference type="EMBL" id="OIR04069.1"/>
    </source>
</evidence>
<feature type="domain" description="PDZ" evidence="1">
    <location>
        <begin position="340"/>
        <end position="411"/>
    </location>
</feature>
<dbReference type="AlphaFoldDB" id="A0A1J5SIV6"/>
<dbReference type="CDD" id="cd05483">
    <property type="entry name" value="retropepsin_like_bacteria"/>
    <property type="match status" value="1"/>
</dbReference>
<dbReference type="GO" id="GO:0004190">
    <property type="term" value="F:aspartic-type endopeptidase activity"/>
    <property type="evidence" value="ECO:0007669"/>
    <property type="project" value="InterPro"/>
</dbReference>
<name>A0A1J5SIV6_9ZZZZ</name>
<dbReference type="InterPro" id="IPR021109">
    <property type="entry name" value="Peptidase_aspartic_dom_sf"/>
</dbReference>
<dbReference type="PROSITE" id="PS00141">
    <property type="entry name" value="ASP_PROTEASE"/>
    <property type="match status" value="1"/>
</dbReference>
<comment type="caution">
    <text evidence="2">The sequence shown here is derived from an EMBL/GenBank/DDBJ whole genome shotgun (WGS) entry which is preliminary data.</text>
</comment>
<evidence type="ECO:0000259" key="1">
    <source>
        <dbReference type="SMART" id="SM00228"/>
    </source>
</evidence>
<dbReference type="InterPro" id="IPR041489">
    <property type="entry name" value="PDZ_6"/>
</dbReference>
<dbReference type="GO" id="GO:0006508">
    <property type="term" value="P:proteolysis"/>
    <property type="evidence" value="ECO:0007669"/>
    <property type="project" value="InterPro"/>
</dbReference>
<dbReference type="SUPFAM" id="SSF50156">
    <property type="entry name" value="PDZ domain-like"/>
    <property type="match status" value="1"/>
</dbReference>
<organism evidence="2">
    <name type="scientific">mine drainage metagenome</name>
    <dbReference type="NCBI Taxonomy" id="410659"/>
    <lineage>
        <taxon>unclassified sequences</taxon>
        <taxon>metagenomes</taxon>
        <taxon>ecological metagenomes</taxon>
    </lineage>
</organism>
<dbReference type="InterPro" id="IPR001478">
    <property type="entry name" value="PDZ"/>
</dbReference>
<dbReference type="Gene3D" id="2.40.70.10">
    <property type="entry name" value="Acid Proteases"/>
    <property type="match status" value="1"/>
</dbReference>
<accession>A0A1J5SIV6</accession>
<dbReference type="InterPro" id="IPR034122">
    <property type="entry name" value="Retropepsin-like_bacterial"/>
</dbReference>
<dbReference type="InterPro" id="IPR001969">
    <property type="entry name" value="Aspartic_peptidase_AS"/>
</dbReference>
<dbReference type="EMBL" id="MLJW01000060">
    <property type="protein sequence ID" value="OIR04069.1"/>
    <property type="molecule type" value="Genomic_DNA"/>
</dbReference>
<dbReference type="Gene3D" id="2.30.42.10">
    <property type="match status" value="1"/>
</dbReference>